<gene>
    <name evidence="1" type="primary">jg2709</name>
    <name evidence="1" type="ORF">PAEG_LOCUS4005</name>
</gene>
<comment type="caution">
    <text evidence="1">The sequence shown here is derived from an EMBL/GenBank/DDBJ whole genome shotgun (WGS) entry which is preliminary data.</text>
</comment>
<evidence type="ECO:0000313" key="1">
    <source>
        <dbReference type="EMBL" id="CAH2215926.1"/>
    </source>
</evidence>
<protein>
    <submittedName>
        <fullName evidence="1">Jg2709 protein</fullName>
    </submittedName>
</protein>
<reference evidence="1" key="1">
    <citation type="submission" date="2022-03" db="EMBL/GenBank/DDBJ databases">
        <authorList>
            <person name="Lindestad O."/>
        </authorList>
    </citation>
    <scope>NUCLEOTIDE SEQUENCE</scope>
</reference>
<evidence type="ECO:0000313" key="2">
    <source>
        <dbReference type="Proteomes" id="UP000838756"/>
    </source>
</evidence>
<organism evidence="1 2">
    <name type="scientific">Pararge aegeria aegeria</name>
    <dbReference type="NCBI Taxonomy" id="348720"/>
    <lineage>
        <taxon>Eukaryota</taxon>
        <taxon>Metazoa</taxon>
        <taxon>Ecdysozoa</taxon>
        <taxon>Arthropoda</taxon>
        <taxon>Hexapoda</taxon>
        <taxon>Insecta</taxon>
        <taxon>Pterygota</taxon>
        <taxon>Neoptera</taxon>
        <taxon>Endopterygota</taxon>
        <taxon>Lepidoptera</taxon>
        <taxon>Glossata</taxon>
        <taxon>Ditrysia</taxon>
        <taxon>Papilionoidea</taxon>
        <taxon>Nymphalidae</taxon>
        <taxon>Satyrinae</taxon>
        <taxon>Satyrini</taxon>
        <taxon>Parargina</taxon>
        <taxon>Pararge</taxon>
    </lineage>
</organism>
<keyword evidence="2" id="KW-1185">Reference proteome</keyword>
<dbReference type="AlphaFoldDB" id="A0A8S4QN05"/>
<proteinExistence type="predicted"/>
<accession>A0A8S4QN05</accession>
<dbReference type="EMBL" id="CAKXAJ010013399">
    <property type="protein sequence ID" value="CAH2215926.1"/>
    <property type="molecule type" value="Genomic_DNA"/>
</dbReference>
<sequence>MSLERRDHEANRKTAYDLRSGRFSCGIARYGVAMWHGVPRHAGGRSTTVGQRLDEEQSPTGKCSKLEVFVLDSRPEQFWYSYLNFLWFDLVRGFGRGCLPVYRQRRAVKRFSVPVRFCVETYERYGL</sequence>
<name>A0A8S4QN05_9NEOP</name>
<dbReference type="Proteomes" id="UP000838756">
    <property type="component" value="Unassembled WGS sequence"/>
</dbReference>